<dbReference type="GO" id="GO:0005737">
    <property type="term" value="C:cytoplasm"/>
    <property type="evidence" value="ECO:0007669"/>
    <property type="project" value="TreeGrafter"/>
</dbReference>
<dbReference type="EMBL" id="CH476738">
    <property type="protein sequence ID" value="EIE84993.1"/>
    <property type="molecule type" value="Genomic_DNA"/>
</dbReference>
<dbReference type="InterPro" id="IPR016162">
    <property type="entry name" value="Ald_DH_N"/>
</dbReference>
<dbReference type="GO" id="GO:0004029">
    <property type="term" value="F:aldehyde dehydrogenase (NAD+) activity"/>
    <property type="evidence" value="ECO:0007669"/>
    <property type="project" value="TreeGrafter"/>
</dbReference>
<reference evidence="9 10" key="1">
    <citation type="journal article" date="2009" name="PLoS Genet.">
        <title>Genomic analysis of the basal lineage fungus Rhizopus oryzae reveals a whole-genome duplication.</title>
        <authorList>
            <person name="Ma L.-J."/>
            <person name="Ibrahim A.S."/>
            <person name="Skory C."/>
            <person name="Grabherr M.G."/>
            <person name="Burger G."/>
            <person name="Butler M."/>
            <person name="Elias M."/>
            <person name="Idnurm A."/>
            <person name="Lang B.F."/>
            <person name="Sone T."/>
            <person name="Abe A."/>
            <person name="Calvo S.E."/>
            <person name="Corrochano L.M."/>
            <person name="Engels R."/>
            <person name="Fu J."/>
            <person name="Hansberg W."/>
            <person name="Kim J.-M."/>
            <person name="Kodira C.D."/>
            <person name="Koehrsen M.J."/>
            <person name="Liu B."/>
            <person name="Miranda-Saavedra D."/>
            <person name="O'Leary S."/>
            <person name="Ortiz-Castellanos L."/>
            <person name="Poulter R."/>
            <person name="Rodriguez-Romero J."/>
            <person name="Ruiz-Herrera J."/>
            <person name="Shen Y.-Q."/>
            <person name="Zeng Q."/>
            <person name="Galagan J."/>
            <person name="Birren B.W."/>
            <person name="Cuomo C.A."/>
            <person name="Wickes B.L."/>
        </authorList>
    </citation>
    <scope>NUCLEOTIDE SEQUENCE [LARGE SCALE GENOMIC DNA]</scope>
    <source>
        <strain evidence="10">RA 99-880 / ATCC MYA-4621 / FGSC 9543 / NRRL 43880</strain>
    </source>
</reference>
<keyword evidence="10" id="KW-1185">Reference proteome</keyword>
<dbReference type="InterPro" id="IPR012394">
    <property type="entry name" value="Aldehyde_DH_NAD(P)"/>
</dbReference>
<dbReference type="VEuPathDB" id="FungiDB:RO3G_09703"/>
<evidence type="ECO:0000256" key="2">
    <source>
        <dbReference type="ARBA" id="ARBA00023002"/>
    </source>
</evidence>
<dbReference type="InterPro" id="IPR015590">
    <property type="entry name" value="Aldehyde_DH_dom"/>
</dbReference>
<dbReference type="InterPro" id="IPR016160">
    <property type="entry name" value="Ald_DH_CS_CYS"/>
</dbReference>
<dbReference type="OMA" id="EIDWCKQ"/>
<feature type="domain" description="Aldehyde dehydrogenase" evidence="8">
    <location>
        <begin position="141"/>
        <end position="410"/>
    </location>
</feature>
<evidence type="ECO:0000313" key="10">
    <source>
        <dbReference type="Proteomes" id="UP000009138"/>
    </source>
</evidence>
<comment type="similarity">
    <text evidence="1 4 7">Belongs to the aldehyde dehydrogenase family.</text>
</comment>
<dbReference type="PANTHER" id="PTHR43570">
    <property type="entry name" value="ALDEHYDE DEHYDROGENASE"/>
    <property type="match status" value="1"/>
</dbReference>
<organism evidence="9 10">
    <name type="scientific">Rhizopus delemar (strain RA 99-880 / ATCC MYA-4621 / FGSC 9543 / NRRL 43880)</name>
    <name type="common">Mucormycosis agent</name>
    <name type="synonym">Rhizopus arrhizus var. delemar</name>
    <dbReference type="NCBI Taxonomy" id="246409"/>
    <lineage>
        <taxon>Eukaryota</taxon>
        <taxon>Fungi</taxon>
        <taxon>Fungi incertae sedis</taxon>
        <taxon>Mucoromycota</taxon>
        <taxon>Mucoromycotina</taxon>
        <taxon>Mucoromycetes</taxon>
        <taxon>Mucorales</taxon>
        <taxon>Mucorineae</taxon>
        <taxon>Rhizopodaceae</taxon>
        <taxon>Rhizopus</taxon>
    </lineage>
</organism>
<dbReference type="PROSITE" id="PS00070">
    <property type="entry name" value="ALDEHYDE_DEHYDR_CYS"/>
    <property type="match status" value="1"/>
</dbReference>
<dbReference type="PIRSF" id="PIRSF036492">
    <property type="entry name" value="ALDH"/>
    <property type="match status" value="1"/>
</dbReference>
<dbReference type="eggNOG" id="KOG2456">
    <property type="taxonomic scope" value="Eukaryota"/>
</dbReference>
<dbReference type="Pfam" id="PF00171">
    <property type="entry name" value="Aldedh"/>
    <property type="match status" value="2"/>
</dbReference>
<keyword evidence="2 4" id="KW-0560">Oxidoreductase</keyword>
<protein>
    <recommendedName>
        <fullName evidence="4">Aldehyde dehydrogenase</fullName>
    </recommendedName>
</protein>
<keyword evidence="3" id="KW-0520">NAD</keyword>
<evidence type="ECO:0000256" key="5">
    <source>
        <dbReference type="PIRSR" id="PIRSR036492-1"/>
    </source>
</evidence>
<dbReference type="InterPro" id="IPR029510">
    <property type="entry name" value="Ald_DH_CS_GLU"/>
</dbReference>
<dbReference type="Gene3D" id="3.40.605.10">
    <property type="entry name" value="Aldehyde Dehydrogenase, Chain A, domain 1"/>
    <property type="match status" value="2"/>
</dbReference>
<dbReference type="Gene3D" id="3.40.309.10">
    <property type="entry name" value="Aldehyde Dehydrogenase, Chain A, domain 2"/>
    <property type="match status" value="1"/>
</dbReference>
<dbReference type="InterPro" id="IPR016161">
    <property type="entry name" value="Ald_DH/histidinol_DH"/>
</dbReference>
<sequence length="477" mass="53249">MTFTPIEEIPTIVGSLHKTFETGLTRDINFRKQQLAQLAKFCRENADILREALWKDLHKHKLECDIGEVAPVIDECEYMIKNLDQFSKPVQTEKRSLYSTGTQTYIRKEPKGVVLVIGQLALIACCWCNCCGTILPKYLDARAYAVVSGGVPETTAVLENRFEHIFYTGNGQVGKIIMNAAAKHLSAVTLELGGKSPVFVTSKADLKISAHRLLWGKFFNAGQTCVAPDYVLITEDIFEKFIEACKEVLLEFYGEIPQQSESYGRIVSTRQFDRLKAMLDSTDPKLFRAGGETDREDRFIAPTLIGPVSLNDSNLMTQEIFGPILPFVTVKNVDEGISFVNSRDYPLALYIFTADKNEYNYILDRTNSGGALINDVLVHLTEHSLPFGGIGPSGNGNYHGQKSFDTFTHERATMVKNYSMESVGAVRYPPYTAEKTAIISSIGYDMSGTIGTKMKAFRNICSAFWGYTFNKPDNSKL</sequence>
<gene>
    <name evidence="9" type="ORF">RO3G_09703</name>
</gene>
<proteinExistence type="inferred from homology"/>
<accession>I1C963</accession>
<dbReference type="InParanoid" id="I1C963"/>
<dbReference type="AlphaFoldDB" id="I1C963"/>
<feature type="domain" description="Aldehyde dehydrogenase" evidence="8">
    <location>
        <begin position="25"/>
        <end position="117"/>
    </location>
</feature>
<dbReference type="GO" id="GO:0006081">
    <property type="term" value="P:aldehyde metabolic process"/>
    <property type="evidence" value="ECO:0007669"/>
    <property type="project" value="InterPro"/>
</dbReference>
<evidence type="ECO:0000256" key="3">
    <source>
        <dbReference type="ARBA" id="ARBA00023027"/>
    </source>
</evidence>
<dbReference type="OrthoDB" id="440325at2759"/>
<name>I1C963_RHIO9</name>
<feature type="active site" evidence="5">
    <location>
        <position position="225"/>
    </location>
</feature>
<dbReference type="GeneID" id="93616669"/>
<dbReference type="PANTHER" id="PTHR43570:SF16">
    <property type="entry name" value="ALDEHYDE DEHYDROGENASE TYPE III, ISOFORM Q"/>
    <property type="match status" value="1"/>
</dbReference>
<evidence type="ECO:0000256" key="6">
    <source>
        <dbReference type="PROSITE-ProRule" id="PRU10007"/>
    </source>
</evidence>
<evidence type="ECO:0000256" key="1">
    <source>
        <dbReference type="ARBA" id="ARBA00009986"/>
    </source>
</evidence>
<evidence type="ECO:0000313" key="9">
    <source>
        <dbReference type="EMBL" id="EIE84993.1"/>
    </source>
</evidence>
<dbReference type="STRING" id="246409.I1C963"/>
<dbReference type="SUPFAM" id="SSF53720">
    <property type="entry name" value="ALDH-like"/>
    <property type="match status" value="1"/>
</dbReference>
<evidence type="ECO:0000256" key="4">
    <source>
        <dbReference type="PIRNR" id="PIRNR036492"/>
    </source>
</evidence>
<dbReference type="RefSeq" id="XP_067520389.1">
    <property type="nucleotide sequence ID" value="XM_067664288.1"/>
</dbReference>
<dbReference type="PROSITE" id="PS00687">
    <property type="entry name" value="ALDEHYDE_DEHYDR_GLU"/>
    <property type="match status" value="1"/>
</dbReference>
<dbReference type="FunFam" id="3.40.309.10:FF:000025">
    <property type="entry name" value="Aldehyde dehydrogenase"/>
    <property type="match status" value="1"/>
</dbReference>
<dbReference type="InterPro" id="IPR016163">
    <property type="entry name" value="Ald_DH_C"/>
</dbReference>
<feature type="active site" evidence="5 6">
    <location>
        <position position="191"/>
    </location>
</feature>
<evidence type="ECO:0000256" key="7">
    <source>
        <dbReference type="RuleBase" id="RU003345"/>
    </source>
</evidence>
<dbReference type="Proteomes" id="UP000009138">
    <property type="component" value="Unassembled WGS sequence"/>
</dbReference>
<evidence type="ECO:0000259" key="8">
    <source>
        <dbReference type="Pfam" id="PF00171"/>
    </source>
</evidence>